<feature type="transmembrane region" description="Helical" evidence="1">
    <location>
        <begin position="30"/>
        <end position="51"/>
    </location>
</feature>
<dbReference type="RefSeq" id="WP_015254545.1">
    <property type="nucleotide sequence ID" value="NC_019897.1"/>
</dbReference>
<dbReference type="EMBL" id="CP003255">
    <property type="protein sequence ID" value="AGA57794.1"/>
    <property type="molecule type" value="Genomic_DNA"/>
</dbReference>
<reference evidence="3" key="1">
    <citation type="submission" date="2012-01" db="EMBL/GenBank/DDBJ databases">
        <title>Complete sequence of chromosome of Thermobacillus composti KWC4.</title>
        <authorList>
            <person name="Lucas S."/>
            <person name="Han J."/>
            <person name="Lapidus A."/>
            <person name="Cheng J.-F."/>
            <person name="Goodwin L."/>
            <person name="Pitluck S."/>
            <person name="Peters L."/>
            <person name="Ovchinnikova G."/>
            <person name="Teshima H."/>
            <person name="Detter J.C."/>
            <person name="Han C."/>
            <person name="Tapia R."/>
            <person name="Land M."/>
            <person name="Hauser L."/>
            <person name="Kyrpides N."/>
            <person name="Ivanova N."/>
            <person name="Pagani I."/>
            <person name="Anderson I."/>
            <person name="Woyke T."/>
        </authorList>
    </citation>
    <scope>NUCLEOTIDE SEQUENCE [LARGE SCALE GENOMIC DNA]</scope>
    <source>
        <strain evidence="3">DSM 18247 / JCM 13945 / KWC4</strain>
    </source>
</reference>
<evidence type="ECO:0000313" key="3">
    <source>
        <dbReference type="Proteomes" id="UP000010795"/>
    </source>
</evidence>
<dbReference type="KEGG" id="tco:Theco_1660"/>
<keyword evidence="1" id="KW-1133">Transmembrane helix</keyword>
<organism evidence="2 3">
    <name type="scientific">Thermobacillus composti (strain DSM 18247 / JCM 13945 / KWC4)</name>
    <dbReference type="NCBI Taxonomy" id="717605"/>
    <lineage>
        <taxon>Bacteria</taxon>
        <taxon>Bacillati</taxon>
        <taxon>Bacillota</taxon>
        <taxon>Bacilli</taxon>
        <taxon>Bacillales</taxon>
        <taxon>Paenibacillaceae</taxon>
        <taxon>Thermobacillus</taxon>
    </lineage>
</organism>
<sequence length="53" mass="5712">MGILMFLIALGLTGYTLLQAWRNWRGGNAAAGLGIALLSGCFLPLAIYLMLRD</sequence>
<protein>
    <submittedName>
        <fullName evidence="2">Uncharacterized protein</fullName>
    </submittedName>
</protein>
<evidence type="ECO:0000313" key="2">
    <source>
        <dbReference type="EMBL" id="AGA57794.1"/>
    </source>
</evidence>
<dbReference type="AlphaFoldDB" id="L0EDT3"/>
<evidence type="ECO:0000256" key="1">
    <source>
        <dbReference type="SAM" id="Phobius"/>
    </source>
</evidence>
<dbReference type="HOGENOM" id="CLU_3067165_0_0_9"/>
<name>L0EDT3_THECK</name>
<keyword evidence="3" id="KW-1185">Reference proteome</keyword>
<keyword evidence="1" id="KW-0812">Transmembrane</keyword>
<dbReference type="Proteomes" id="UP000010795">
    <property type="component" value="Chromosome"/>
</dbReference>
<proteinExistence type="predicted"/>
<gene>
    <name evidence="2" type="ordered locus">Theco_1660</name>
</gene>
<keyword evidence="1" id="KW-0472">Membrane</keyword>
<accession>L0EDT3</accession>